<feature type="transmembrane region" description="Helical" evidence="1">
    <location>
        <begin position="126"/>
        <end position="153"/>
    </location>
</feature>
<feature type="transmembrane region" description="Helical" evidence="1">
    <location>
        <begin position="30"/>
        <end position="49"/>
    </location>
</feature>
<comment type="caution">
    <text evidence="2">The sequence shown here is derived from an EMBL/GenBank/DDBJ whole genome shotgun (WGS) entry which is preliminary data.</text>
</comment>
<evidence type="ECO:0000256" key="1">
    <source>
        <dbReference type="SAM" id="Phobius"/>
    </source>
</evidence>
<evidence type="ECO:0000313" key="3">
    <source>
        <dbReference type="Proteomes" id="UP000186471"/>
    </source>
</evidence>
<dbReference type="Proteomes" id="UP000186471">
    <property type="component" value="Unassembled WGS sequence"/>
</dbReference>
<dbReference type="InterPro" id="IPR056926">
    <property type="entry name" value="FLQE3_permease"/>
</dbReference>
<protein>
    <submittedName>
        <fullName evidence="2">Uncharacterized protein</fullName>
    </submittedName>
</protein>
<name>A0A1Q8VLV1_9ACTO</name>
<sequence length="243" mass="24978">MTGVGAGCAAVRRTAATLVLDLRRQAVEGYWFAALLAGLMVGVVLLAIAGDPHRWWPVVVLAELSITSFYFAAVQVLRERGEGTLAARALTPLGPGEYLAALAASLCLLALAEVGALVLAAHGAAVLWPVLALGAALVSCLYVLYGVIAVAGYETMGAFLLPSGLWTIVLGVPILPFLGVPGGRWLWCHPLQPAVVLIEAAFGARPVGAVAPCALLGAAWCALLALVVRARLVRAVTAKGAVS</sequence>
<evidence type="ECO:0000313" key="2">
    <source>
        <dbReference type="EMBL" id="OLO49082.1"/>
    </source>
</evidence>
<reference evidence="2 3" key="1">
    <citation type="submission" date="2016-12" db="EMBL/GenBank/DDBJ databases">
        <title>Genomic comparison of strains in the 'Actinomyces naeslundii' group.</title>
        <authorList>
            <person name="Mughal S.R."/>
            <person name="Do T."/>
            <person name="Gilbert S.C."/>
            <person name="Witherden E.A."/>
            <person name="Didelot X."/>
            <person name="Beighton D."/>
        </authorList>
    </citation>
    <scope>NUCLEOTIDE SEQUENCE [LARGE SCALE GENOMIC DNA]</scope>
    <source>
        <strain evidence="2 3">R21091</strain>
    </source>
</reference>
<dbReference type="Pfam" id="PF24686">
    <property type="entry name" value="FLQE3_permease"/>
    <property type="match status" value="1"/>
</dbReference>
<accession>A0A1Q8VLV1</accession>
<feature type="transmembrane region" description="Helical" evidence="1">
    <location>
        <begin position="207"/>
        <end position="228"/>
    </location>
</feature>
<keyword evidence="1" id="KW-1133">Transmembrane helix</keyword>
<feature type="transmembrane region" description="Helical" evidence="1">
    <location>
        <begin position="98"/>
        <end position="120"/>
    </location>
</feature>
<dbReference type="EMBL" id="MSKK01000002">
    <property type="protein sequence ID" value="OLO49082.1"/>
    <property type="molecule type" value="Genomic_DNA"/>
</dbReference>
<feature type="transmembrane region" description="Helical" evidence="1">
    <location>
        <begin position="165"/>
        <end position="187"/>
    </location>
</feature>
<keyword evidence="1" id="KW-0812">Transmembrane</keyword>
<keyword evidence="1" id="KW-0472">Membrane</keyword>
<dbReference type="RefSeq" id="WP_075410659.1">
    <property type="nucleotide sequence ID" value="NZ_MSKK01000002.1"/>
</dbReference>
<organism evidence="2 3">
    <name type="scientific">Actinomyces oris</name>
    <dbReference type="NCBI Taxonomy" id="544580"/>
    <lineage>
        <taxon>Bacteria</taxon>
        <taxon>Bacillati</taxon>
        <taxon>Actinomycetota</taxon>
        <taxon>Actinomycetes</taxon>
        <taxon>Actinomycetales</taxon>
        <taxon>Actinomycetaceae</taxon>
        <taxon>Actinomyces</taxon>
    </lineage>
</organism>
<dbReference type="OrthoDB" id="3258131at2"/>
<proteinExistence type="predicted"/>
<feature type="transmembrane region" description="Helical" evidence="1">
    <location>
        <begin position="55"/>
        <end position="77"/>
    </location>
</feature>
<gene>
    <name evidence="2" type="ORF">BKH31_00950</name>
</gene>
<dbReference type="AlphaFoldDB" id="A0A1Q8VLV1"/>